<dbReference type="InterPro" id="IPR050469">
    <property type="entry name" value="Diguanylate_Cyclase"/>
</dbReference>
<evidence type="ECO:0000313" key="8">
    <source>
        <dbReference type="Proteomes" id="UP000011717"/>
    </source>
</evidence>
<dbReference type="InterPro" id="IPR043128">
    <property type="entry name" value="Rev_trsase/Diguanyl_cyclase"/>
</dbReference>
<dbReference type="EC" id="2.7.7.65" evidence="1"/>
<proteinExistence type="predicted"/>
<feature type="domain" description="GGDEF" evidence="6">
    <location>
        <begin position="420"/>
        <end position="552"/>
    </location>
</feature>
<feature type="compositionally biased region" description="Basic and acidic residues" evidence="3">
    <location>
        <begin position="561"/>
        <end position="576"/>
    </location>
</feature>
<dbReference type="AlphaFoldDB" id="M2TA68"/>
<feature type="transmembrane region" description="Helical" evidence="4">
    <location>
        <begin position="356"/>
        <end position="374"/>
    </location>
</feature>
<feature type="chain" id="PRO_5004025810" description="diguanylate cyclase" evidence="5">
    <location>
        <begin position="19"/>
        <end position="584"/>
    </location>
</feature>
<dbReference type="InterPro" id="IPR000160">
    <property type="entry name" value="GGDEF_dom"/>
</dbReference>
<feature type="transmembrane region" description="Helical" evidence="4">
    <location>
        <begin position="173"/>
        <end position="193"/>
    </location>
</feature>
<evidence type="ECO:0000256" key="1">
    <source>
        <dbReference type="ARBA" id="ARBA00012528"/>
    </source>
</evidence>
<feature type="transmembrane region" description="Helical" evidence="4">
    <location>
        <begin position="328"/>
        <end position="350"/>
    </location>
</feature>
<dbReference type="PANTHER" id="PTHR45138">
    <property type="entry name" value="REGULATORY COMPONENTS OF SENSORY TRANSDUCTION SYSTEM"/>
    <property type="match status" value="1"/>
</dbReference>
<evidence type="ECO:0000256" key="5">
    <source>
        <dbReference type="SAM" id="SignalP"/>
    </source>
</evidence>
<evidence type="ECO:0000256" key="3">
    <source>
        <dbReference type="SAM" id="MobiDB-lite"/>
    </source>
</evidence>
<evidence type="ECO:0000259" key="6">
    <source>
        <dbReference type="PROSITE" id="PS50887"/>
    </source>
</evidence>
<dbReference type="Proteomes" id="UP000011717">
    <property type="component" value="Unassembled WGS sequence"/>
</dbReference>
<feature type="region of interest" description="Disordered" evidence="3">
    <location>
        <begin position="554"/>
        <end position="584"/>
    </location>
</feature>
<dbReference type="Pfam" id="PF07695">
    <property type="entry name" value="7TMR-DISM_7TM"/>
    <property type="match status" value="1"/>
</dbReference>
<protein>
    <recommendedName>
        <fullName evidence="1">diguanylate cyclase</fullName>
        <ecNumber evidence="1">2.7.7.65</ecNumber>
    </recommendedName>
</protein>
<keyword evidence="8" id="KW-1185">Reference proteome</keyword>
<keyword evidence="4" id="KW-0812">Transmembrane</keyword>
<organism evidence="7 8">
    <name type="scientific">Pacificimonas flava</name>
    <dbReference type="NCBI Taxonomy" id="1234595"/>
    <lineage>
        <taxon>Bacteria</taxon>
        <taxon>Pseudomonadati</taxon>
        <taxon>Pseudomonadota</taxon>
        <taxon>Alphaproteobacteria</taxon>
        <taxon>Sphingomonadales</taxon>
        <taxon>Sphingosinicellaceae</taxon>
        <taxon>Pacificimonas</taxon>
    </lineage>
</organism>
<dbReference type="InterPro" id="IPR011623">
    <property type="entry name" value="7TMR_DISM_rcpt_extracell_dom1"/>
</dbReference>
<feature type="transmembrane region" description="Helical" evidence="4">
    <location>
        <begin position="267"/>
        <end position="284"/>
    </location>
</feature>
<evidence type="ECO:0000313" key="7">
    <source>
        <dbReference type="EMBL" id="EMD83484.1"/>
    </source>
</evidence>
<feature type="transmembrane region" description="Helical" evidence="4">
    <location>
        <begin position="296"/>
        <end position="316"/>
    </location>
</feature>
<feature type="transmembrane region" description="Helical" evidence="4">
    <location>
        <begin position="200"/>
        <end position="224"/>
    </location>
</feature>
<keyword evidence="4" id="KW-1133">Transmembrane helix</keyword>
<dbReference type="PANTHER" id="PTHR45138:SF9">
    <property type="entry name" value="DIGUANYLATE CYCLASE DGCM-RELATED"/>
    <property type="match status" value="1"/>
</dbReference>
<dbReference type="CDD" id="cd01949">
    <property type="entry name" value="GGDEF"/>
    <property type="match status" value="1"/>
</dbReference>
<dbReference type="Pfam" id="PF00990">
    <property type="entry name" value="GGDEF"/>
    <property type="match status" value="1"/>
</dbReference>
<evidence type="ECO:0000256" key="2">
    <source>
        <dbReference type="ARBA" id="ARBA00034247"/>
    </source>
</evidence>
<dbReference type="Gene3D" id="3.30.70.270">
    <property type="match status" value="1"/>
</dbReference>
<dbReference type="EMBL" id="AMRV01000003">
    <property type="protein sequence ID" value="EMD83484.1"/>
    <property type="molecule type" value="Genomic_DNA"/>
</dbReference>
<keyword evidence="5" id="KW-0732">Signal</keyword>
<reference evidence="7 8" key="1">
    <citation type="journal article" date="2013" name="Genome Announc.">
        <title>Draft Genome Sequence of Strain JLT2015T, Belonging to the Family Sphingomonadaceae of the Alphaproteobacteria.</title>
        <authorList>
            <person name="Tang K."/>
            <person name="Liu K."/>
            <person name="Li S."/>
            <person name="Jiao N."/>
        </authorList>
    </citation>
    <scope>NUCLEOTIDE SEQUENCE [LARGE SCALE GENOMIC DNA]</scope>
    <source>
        <strain evidence="7 8">JLT2015</strain>
    </source>
</reference>
<evidence type="ECO:0000256" key="4">
    <source>
        <dbReference type="SAM" id="Phobius"/>
    </source>
</evidence>
<comment type="catalytic activity">
    <reaction evidence="2">
        <text>2 GTP = 3',3'-c-di-GMP + 2 diphosphate</text>
        <dbReference type="Rhea" id="RHEA:24898"/>
        <dbReference type="ChEBI" id="CHEBI:33019"/>
        <dbReference type="ChEBI" id="CHEBI:37565"/>
        <dbReference type="ChEBI" id="CHEBI:58805"/>
        <dbReference type="EC" id="2.7.7.65"/>
    </reaction>
</comment>
<dbReference type="SMART" id="SM00267">
    <property type="entry name" value="GGDEF"/>
    <property type="match status" value="1"/>
</dbReference>
<dbReference type="NCBIfam" id="TIGR00254">
    <property type="entry name" value="GGDEF"/>
    <property type="match status" value="1"/>
</dbReference>
<gene>
    <name evidence="7" type="ORF">C725_1385</name>
</gene>
<dbReference type="SUPFAM" id="SSF55073">
    <property type="entry name" value="Nucleotide cyclase"/>
    <property type="match status" value="1"/>
</dbReference>
<name>M2TA68_9SPHN</name>
<dbReference type="GO" id="GO:0052621">
    <property type="term" value="F:diguanylate cyclase activity"/>
    <property type="evidence" value="ECO:0007669"/>
    <property type="project" value="UniProtKB-EC"/>
</dbReference>
<feature type="signal peptide" evidence="5">
    <location>
        <begin position="1"/>
        <end position="18"/>
    </location>
</feature>
<dbReference type="OrthoDB" id="9759607at2"/>
<keyword evidence="4" id="KW-0472">Membrane</keyword>
<feature type="transmembrane region" description="Helical" evidence="4">
    <location>
        <begin position="230"/>
        <end position="255"/>
    </location>
</feature>
<dbReference type="InterPro" id="IPR029787">
    <property type="entry name" value="Nucleotide_cyclase"/>
</dbReference>
<dbReference type="RefSeq" id="WP_008601255.1">
    <property type="nucleotide sequence ID" value="NZ_AMRV01000003.1"/>
</dbReference>
<dbReference type="PROSITE" id="PS50887">
    <property type="entry name" value="GGDEF"/>
    <property type="match status" value="1"/>
</dbReference>
<comment type="caution">
    <text evidence="7">The sequence shown here is derived from an EMBL/GenBank/DDBJ whole genome shotgun (WGS) entry which is preliminary data.</text>
</comment>
<sequence>MPTFLAFLILMIAAPAAAQLPPDGLAMVGRLCASGTSDGGAFPGDTLLHTNCDRRDLQPSSPRVWAAAELSDLDLTDESLVLTFDPVMFDAVEVRAAYGDGTVLTRRYDSALSASHWLPISRTWLPVPRHAGSPLATLAVAVDGPRSRDTFETLVLRERSTLLAAKMSRSLQFAALLMVMALPIFYNVVFFAVLRERFVLWHSVLLGSAFVYTASSTGMIYLALPQLALWLRWVISAGSFTIGVSAALMFARDFIEPGKMPVWQHRLLAGVPVMLIIVTALMLFGGPNGRAEIQTLYYASFAPVLVLCACVVVSALRRGSRSAKFLAASWTAIILAGIERIVDGVGLYVATSESEAYMYYAVCFETLVTALGVADRFMHLKRERDREHSARVQLSTMVETDLLTGLRNRLCLQRDWASRGYTALAIVDLDCFKQVNDDYGHELGDRVLRTAAVAMSAADEERVHVYRWGGEEFVLGIHARSPEEAVLLTQAAREAIEVRIAARIPELRRAVTASAGMTPAQGIDFDNAFRTADAALLQAKRSGRDRLSVAGIAVQPGTADPQRDAKTPPEHVHPYDKTAAFLRK</sequence>
<accession>M2TA68</accession>